<organism evidence="1 2">
    <name type="scientific">Mortierella isabellina</name>
    <name type="common">Filamentous fungus</name>
    <name type="synonym">Umbelopsis isabellina</name>
    <dbReference type="NCBI Taxonomy" id="91625"/>
    <lineage>
        <taxon>Eukaryota</taxon>
        <taxon>Fungi</taxon>
        <taxon>Fungi incertae sedis</taxon>
        <taxon>Mucoromycota</taxon>
        <taxon>Mucoromycotina</taxon>
        <taxon>Umbelopsidomycetes</taxon>
        <taxon>Umbelopsidales</taxon>
        <taxon>Umbelopsidaceae</taxon>
        <taxon>Umbelopsis</taxon>
    </lineage>
</organism>
<sequence length="67" mass="7601">MLRRSLYARRIMVSPTLNRSQVTKAASDNNVAVTVNEHTFNMPFNPGQDEPEWANAWRDAVLKVGDI</sequence>
<reference evidence="1" key="1">
    <citation type="submission" date="2020-12" db="EMBL/GenBank/DDBJ databases">
        <title>Metabolic potential, ecology and presence of endohyphal bacteria is reflected in genomic diversity of Mucoromycotina.</title>
        <authorList>
            <person name="Muszewska A."/>
            <person name="Okrasinska A."/>
            <person name="Steczkiewicz K."/>
            <person name="Drgas O."/>
            <person name="Orlowska M."/>
            <person name="Perlinska-Lenart U."/>
            <person name="Aleksandrzak-Piekarczyk T."/>
            <person name="Szatraj K."/>
            <person name="Zielenkiewicz U."/>
            <person name="Pilsyk S."/>
            <person name="Malc E."/>
            <person name="Mieczkowski P."/>
            <person name="Kruszewska J.S."/>
            <person name="Biernat P."/>
            <person name="Pawlowska J."/>
        </authorList>
    </citation>
    <scope>NUCLEOTIDE SEQUENCE</scope>
    <source>
        <strain evidence="1">WA0000067209</strain>
    </source>
</reference>
<dbReference type="Proteomes" id="UP000654370">
    <property type="component" value="Unassembled WGS sequence"/>
</dbReference>
<protein>
    <submittedName>
        <fullName evidence="1">Uncharacterized protein</fullName>
    </submittedName>
</protein>
<dbReference type="AlphaFoldDB" id="A0A8H7UMX8"/>
<name>A0A8H7UMX8_MORIS</name>
<comment type="caution">
    <text evidence="1">The sequence shown here is derived from an EMBL/GenBank/DDBJ whole genome shotgun (WGS) entry which is preliminary data.</text>
</comment>
<evidence type="ECO:0000313" key="2">
    <source>
        <dbReference type="Proteomes" id="UP000654370"/>
    </source>
</evidence>
<proteinExistence type="predicted"/>
<gene>
    <name evidence="1" type="ORF">INT43_000617</name>
</gene>
<accession>A0A8H7UMX8</accession>
<keyword evidence="2" id="KW-1185">Reference proteome</keyword>
<dbReference type="OrthoDB" id="274765at2759"/>
<dbReference type="EMBL" id="JAEPQZ010000002">
    <property type="protein sequence ID" value="KAG2184704.1"/>
    <property type="molecule type" value="Genomic_DNA"/>
</dbReference>
<evidence type="ECO:0000313" key="1">
    <source>
        <dbReference type="EMBL" id="KAG2184704.1"/>
    </source>
</evidence>